<dbReference type="PROSITE" id="PS00237">
    <property type="entry name" value="G_PROTEIN_RECEP_F1_1"/>
    <property type="match status" value="1"/>
</dbReference>
<gene>
    <name evidence="12" type="primary">LOC106813274</name>
</gene>
<evidence type="ECO:0000256" key="5">
    <source>
        <dbReference type="ARBA" id="ARBA00023136"/>
    </source>
</evidence>
<accession>A0ABM1EKZ1</accession>
<keyword evidence="6 8" id="KW-0675">Receptor</keyword>
<keyword evidence="7 8" id="KW-0807">Transducer</keyword>
<dbReference type="InterPro" id="IPR017452">
    <property type="entry name" value="GPCR_Rhodpsn_7TM"/>
</dbReference>
<dbReference type="PANTHER" id="PTHR45695">
    <property type="entry name" value="LEUCOKININ RECEPTOR-RELATED"/>
    <property type="match status" value="1"/>
</dbReference>
<dbReference type="SMART" id="SM01381">
    <property type="entry name" value="7TM_GPCR_Srsx"/>
    <property type="match status" value="1"/>
</dbReference>
<evidence type="ECO:0000256" key="9">
    <source>
        <dbReference type="SAM" id="Phobius"/>
    </source>
</evidence>
<organism evidence="11 12">
    <name type="scientific">Priapulus caudatus</name>
    <name type="common">Priapulid worm</name>
    <dbReference type="NCBI Taxonomy" id="37621"/>
    <lineage>
        <taxon>Eukaryota</taxon>
        <taxon>Metazoa</taxon>
        <taxon>Ecdysozoa</taxon>
        <taxon>Scalidophora</taxon>
        <taxon>Priapulida</taxon>
        <taxon>Priapulimorpha</taxon>
        <taxon>Priapulimorphida</taxon>
        <taxon>Priapulidae</taxon>
        <taxon>Priapulus</taxon>
    </lineage>
</organism>
<dbReference type="CDD" id="cd14993">
    <property type="entry name" value="7tmA_CCKR-like"/>
    <property type="match status" value="1"/>
</dbReference>
<keyword evidence="4 8" id="KW-0297">G-protein coupled receptor</keyword>
<keyword evidence="2 8" id="KW-0812">Transmembrane</keyword>
<feature type="transmembrane region" description="Helical" evidence="9">
    <location>
        <begin position="80"/>
        <end position="102"/>
    </location>
</feature>
<evidence type="ECO:0000313" key="11">
    <source>
        <dbReference type="Proteomes" id="UP000695022"/>
    </source>
</evidence>
<dbReference type="PROSITE" id="PS50262">
    <property type="entry name" value="G_PROTEIN_RECEP_F1_2"/>
    <property type="match status" value="1"/>
</dbReference>
<sequence>MDSTPEDATSGYAQPDPDVGYLDPNVSYADSIATLTFSKPEVGVIGVAYALVFVVGIVGNCFVIAVVARTPQMWCATHFFIANLAFADVLVLMFCLPVNFIQNVFFDYILGLFVCKVVTWLQGVSVSVSVTTLAAISLERYFAICYPIRYQMSLQIARRVIVCTWIYSCAAFVPWLVYYHLFTPYPQRLPDIEQCRDWWPSPLARTLHYLFVTFFATYFLPLLIISGTYMMIFARVWRREIPGDATTARYYDKLASKQKVKVAKMVLIVVCMFALSWLPLHVLYMLSMFGAVPYATMSEAGKHAYRYVQVFVLWLGIANSSVNPVVYAYLNRKYRLGFRAILRSRSCSKRLQLSHVGGSSRQTVHSSCVDPTEEVLQSHSTAV</sequence>
<dbReference type="Pfam" id="PF00001">
    <property type="entry name" value="7tm_1"/>
    <property type="match status" value="1"/>
</dbReference>
<feature type="transmembrane region" description="Helical" evidence="9">
    <location>
        <begin position="307"/>
        <end position="330"/>
    </location>
</feature>
<proteinExistence type="inferred from homology"/>
<evidence type="ECO:0000256" key="2">
    <source>
        <dbReference type="ARBA" id="ARBA00022692"/>
    </source>
</evidence>
<dbReference type="InterPro" id="IPR000276">
    <property type="entry name" value="GPCR_Rhodpsn"/>
</dbReference>
<evidence type="ECO:0000256" key="6">
    <source>
        <dbReference type="ARBA" id="ARBA00023170"/>
    </source>
</evidence>
<evidence type="ECO:0000256" key="7">
    <source>
        <dbReference type="ARBA" id="ARBA00023224"/>
    </source>
</evidence>
<feature type="transmembrane region" description="Helical" evidence="9">
    <location>
        <begin position="266"/>
        <end position="287"/>
    </location>
</feature>
<feature type="transmembrane region" description="Helical" evidence="9">
    <location>
        <begin position="207"/>
        <end position="232"/>
    </location>
</feature>
<dbReference type="SUPFAM" id="SSF81321">
    <property type="entry name" value="Family A G protein-coupled receptor-like"/>
    <property type="match status" value="1"/>
</dbReference>
<evidence type="ECO:0000256" key="8">
    <source>
        <dbReference type="RuleBase" id="RU000688"/>
    </source>
</evidence>
<keyword evidence="5 9" id="KW-0472">Membrane</keyword>
<feature type="transmembrane region" description="Helical" evidence="9">
    <location>
        <begin position="44"/>
        <end position="68"/>
    </location>
</feature>
<feature type="domain" description="G-protein coupled receptors family 1 profile" evidence="10">
    <location>
        <begin position="59"/>
        <end position="327"/>
    </location>
</feature>
<evidence type="ECO:0000256" key="1">
    <source>
        <dbReference type="ARBA" id="ARBA00004141"/>
    </source>
</evidence>
<reference evidence="12" key="1">
    <citation type="submission" date="2025-08" db="UniProtKB">
        <authorList>
            <consortium name="RefSeq"/>
        </authorList>
    </citation>
    <scope>IDENTIFICATION</scope>
</reference>
<comment type="similarity">
    <text evidence="8">Belongs to the G-protein coupled receptor 1 family.</text>
</comment>
<dbReference type="Gene3D" id="1.20.1070.10">
    <property type="entry name" value="Rhodopsin 7-helix transmembrane proteins"/>
    <property type="match status" value="1"/>
</dbReference>
<dbReference type="PRINTS" id="PR00237">
    <property type="entry name" value="GPCRRHODOPSN"/>
</dbReference>
<protein>
    <submittedName>
        <fullName evidence="12">Neuropeptide FF receptor 2-like</fullName>
    </submittedName>
</protein>
<evidence type="ECO:0000259" key="10">
    <source>
        <dbReference type="PROSITE" id="PS50262"/>
    </source>
</evidence>
<dbReference type="Proteomes" id="UP000695022">
    <property type="component" value="Unplaced"/>
</dbReference>
<evidence type="ECO:0000256" key="4">
    <source>
        <dbReference type="ARBA" id="ARBA00023040"/>
    </source>
</evidence>
<dbReference type="RefSeq" id="XP_014672862.1">
    <property type="nucleotide sequence ID" value="XM_014817376.1"/>
</dbReference>
<keyword evidence="3 9" id="KW-1133">Transmembrane helix</keyword>
<dbReference type="GeneID" id="106813274"/>
<name>A0ABM1EKZ1_PRICU</name>
<feature type="transmembrane region" description="Helical" evidence="9">
    <location>
        <begin position="159"/>
        <end position="181"/>
    </location>
</feature>
<comment type="subcellular location">
    <subcellularLocation>
        <location evidence="1">Membrane</location>
        <topology evidence="1">Multi-pass membrane protein</topology>
    </subcellularLocation>
</comment>
<dbReference type="PANTHER" id="PTHR45695:SF28">
    <property type="entry name" value="G-PROTEIN COUPLED RECEPTORS FAMILY 1 PROFILE DOMAIN-CONTAINING PROTEIN"/>
    <property type="match status" value="1"/>
</dbReference>
<feature type="transmembrane region" description="Helical" evidence="9">
    <location>
        <begin position="108"/>
        <end position="138"/>
    </location>
</feature>
<evidence type="ECO:0000313" key="12">
    <source>
        <dbReference type="RefSeq" id="XP_014672862.1"/>
    </source>
</evidence>
<keyword evidence="11" id="KW-1185">Reference proteome</keyword>
<evidence type="ECO:0000256" key="3">
    <source>
        <dbReference type="ARBA" id="ARBA00022989"/>
    </source>
</evidence>